<keyword evidence="5" id="KW-0812">Transmembrane</keyword>
<evidence type="ECO:0000256" key="8">
    <source>
        <dbReference type="ARBA" id="ARBA00022837"/>
    </source>
</evidence>
<comment type="subcellular location">
    <subcellularLocation>
        <location evidence="2">Cell membrane</location>
        <topology evidence="2">Multi-pass membrane protein</topology>
    </subcellularLocation>
</comment>
<dbReference type="CDD" id="cd00519">
    <property type="entry name" value="Lipase_3"/>
    <property type="match status" value="1"/>
</dbReference>
<evidence type="ECO:0000256" key="12">
    <source>
        <dbReference type="ARBA" id="ARBA00023136"/>
    </source>
</evidence>
<evidence type="ECO:0000256" key="13">
    <source>
        <dbReference type="ARBA" id="ARBA00024531"/>
    </source>
</evidence>
<dbReference type="PANTHER" id="PTHR45792">
    <property type="entry name" value="DIACYLGLYCEROL LIPASE HOMOLOG-RELATED"/>
    <property type="match status" value="1"/>
</dbReference>
<evidence type="ECO:0000313" key="18">
    <source>
        <dbReference type="Proteomes" id="UP000317494"/>
    </source>
</evidence>
<dbReference type="GO" id="GO:0046340">
    <property type="term" value="P:diacylglycerol catabolic process"/>
    <property type="evidence" value="ECO:0007669"/>
    <property type="project" value="TreeGrafter"/>
</dbReference>
<evidence type="ECO:0000256" key="11">
    <source>
        <dbReference type="ARBA" id="ARBA00023098"/>
    </source>
</evidence>
<protein>
    <recommendedName>
        <fullName evidence="14">sn-1-specific diacylglycerol lipase</fullName>
        <ecNumber evidence="14">3.1.1.116</ecNumber>
    </recommendedName>
</protein>
<keyword evidence="4" id="KW-0597">Phosphoprotein</keyword>
<dbReference type="EC" id="3.1.1.116" evidence="14"/>
<organism evidence="17 18">
    <name type="scientific">Synchytrium endobioticum</name>
    <dbReference type="NCBI Taxonomy" id="286115"/>
    <lineage>
        <taxon>Eukaryota</taxon>
        <taxon>Fungi</taxon>
        <taxon>Fungi incertae sedis</taxon>
        <taxon>Chytridiomycota</taxon>
        <taxon>Chytridiomycota incertae sedis</taxon>
        <taxon>Chytridiomycetes</taxon>
        <taxon>Synchytriales</taxon>
        <taxon>Synchytriaceae</taxon>
        <taxon>Synchytrium</taxon>
    </lineage>
</organism>
<dbReference type="Pfam" id="PF01764">
    <property type="entry name" value="Lipase_3"/>
    <property type="match status" value="1"/>
</dbReference>
<feature type="domain" description="Fungal lipase-type" evidence="16">
    <location>
        <begin position="388"/>
        <end position="531"/>
    </location>
</feature>
<dbReference type="VEuPathDB" id="FungiDB:SeMB42_g00812"/>
<dbReference type="InterPro" id="IPR029058">
    <property type="entry name" value="AB_hydrolase_fold"/>
</dbReference>
<proteinExistence type="predicted"/>
<name>A0A507DP05_9FUNG</name>
<feature type="compositionally biased region" description="Low complexity" evidence="15">
    <location>
        <begin position="233"/>
        <end position="244"/>
    </location>
</feature>
<keyword evidence="7" id="KW-0378">Hydrolase</keyword>
<evidence type="ECO:0000256" key="2">
    <source>
        <dbReference type="ARBA" id="ARBA00004651"/>
    </source>
</evidence>
<evidence type="ECO:0000256" key="5">
    <source>
        <dbReference type="ARBA" id="ARBA00022692"/>
    </source>
</evidence>
<evidence type="ECO:0000259" key="16">
    <source>
        <dbReference type="Pfam" id="PF01764"/>
    </source>
</evidence>
<evidence type="ECO:0000256" key="10">
    <source>
        <dbReference type="ARBA" id="ARBA00022989"/>
    </source>
</evidence>
<evidence type="ECO:0000256" key="3">
    <source>
        <dbReference type="ARBA" id="ARBA00022475"/>
    </source>
</evidence>
<keyword evidence="10" id="KW-1133">Transmembrane helix</keyword>
<keyword evidence="12" id="KW-0472">Membrane</keyword>
<keyword evidence="18" id="KW-1185">Reference proteome</keyword>
<evidence type="ECO:0000256" key="4">
    <source>
        <dbReference type="ARBA" id="ARBA00022553"/>
    </source>
</evidence>
<sequence>MKVRGCSHAYSPSLAGQGMVEASPVTVPAHNQPLHDVAVQSETGEAVSMVVTGLSTILSIAGTATTAGFEIAKWSTRFGLTASRTVIKGIGEATGLSPVTDVVAMSLDMAEWLAIAGISTSQTITAASFKAACDSLSTVDTLFGSGETGKAVAEFARLVRHETQGLSIYDILQALTCWVSLQYLTRWRWEMTAIKGCKELMSSTTLDGVQEVQLPVGDDAPSPVAPSDTMNASTSPTTPTNNDDVNIVASAGDVTYGATGSSEDAGTEPSSDFLIPTESNSFNLRLMLNDLKRAARYSTGTYGTTIVSLFVNGMLPVPTVPWQQWLFSNENTLESIHTNHETLAGLVDVPIDSIIQSSYANSTVGEANTAQYHPTFYIIVDHPHKQVVLALRGTLSIHDLMVDLTCEYETVTLPSGWEAKAHGGMLRAAQALTQPGTRVLESIKKALVELPGYGLMIAGHSLGASLGALLTMLWGNPATGTLNGSFGLPVGRVIQCFAFACPQVVDKDTSKLLQSLVISTAIEDDFIPRLSLGSVRDLRNVVVWMRDNDDLTKGVRTRAVASMSSSTPLWDLPEAQVDVALAHGIQTICFQNEKLYPAGRVIWIVKKKVYEVMDLEEVFGCLVFSSTMASKHMPHIYHTAVNGL</sequence>
<feature type="region of interest" description="Disordered" evidence="15">
    <location>
        <begin position="214"/>
        <end position="246"/>
    </location>
</feature>
<evidence type="ECO:0000256" key="6">
    <source>
        <dbReference type="ARBA" id="ARBA00022723"/>
    </source>
</evidence>
<keyword evidence="8" id="KW-0106">Calcium</keyword>
<dbReference type="GO" id="GO:0016298">
    <property type="term" value="F:lipase activity"/>
    <property type="evidence" value="ECO:0007669"/>
    <property type="project" value="TreeGrafter"/>
</dbReference>
<keyword evidence="11" id="KW-0443">Lipid metabolism</keyword>
<dbReference type="InterPro" id="IPR052214">
    <property type="entry name" value="DAG_Lipase-Related"/>
</dbReference>
<evidence type="ECO:0000313" key="17">
    <source>
        <dbReference type="EMBL" id="TPX53402.1"/>
    </source>
</evidence>
<evidence type="ECO:0000256" key="14">
    <source>
        <dbReference type="ARBA" id="ARBA00026104"/>
    </source>
</evidence>
<comment type="caution">
    <text evidence="17">The sequence shown here is derived from an EMBL/GenBank/DDBJ whole genome shotgun (WGS) entry which is preliminary data.</text>
</comment>
<dbReference type="Gene3D" id="3.40.50.1820">
    <property type="entry name" value="alpha/beta hydrolase"/>
    <property type="match status" value="1"/>
</dbReference>
<dbReference type="InterPro" id="IPR002921">
    <property type="entry name" value="Fungal_lipase-type"/>
</dbReference>
<gene>
    <name evidence="17" type="ORF">SeMB42_g00812</name>
</gene>
<keyword evidence="9" id="KW-0442">Lipid degradation</keyword>
<comment type="catalytic activity">
    <reaction evidence="13">
        <text>a 1,2-diacyl-sn-glycerol + H2O = a 2-acylglycerol + a fatty acid + H(+)</text>
        <dbReference type="Rhea" id="RHEA:33275"/>
        <dbReference type="ChEBI" id="CHEBI:15377"/>
        <dbReference type="ChEBI" id="CHEBI:15378"/>
        <dbReference type="ChEBI" id="CHEBI:17389"/>
        <dbReference type="ChEBI" id="CHEBI:17815"/>
        <dbReference type="ChEBI" id="CHEBI:28868"/>
        <dbReference type="EC" id="3.1.1.116"/>
    </reaction>
    <physiologicalReaction direction="left-to-right" evidence="13">
        <dbReference type="Rhea" id="RHEA:33276"/>
    </physiologicalReaction>
</comment>
<evidence type="ECO:0000256" key="1">
    <source>
        <dbReference type="ARBA" id="ARBA00001913"/>
    </source>
</evidence>
<dbReference type="AlphaFoldDB" id="A0A507DP05"/>
<keyword evidence="3" id="KW-1003">Cell membrane</keyword>
<comment type="cofactor">
    <cofactor evidence="1">
        <name>Ca(2+)</name>
        <dbReference type="ChEBI" id="CHEBI:29108"/>
    </cofactor>
</comment>
<accession>A0A507DP05</accession>
<evidence type="ECO:0000256" key="15">
    <source>
        <dbReference type="SAM" id="MobiDB-lite"/>
    </source>
</evidence>
<dbReference type="PANTHER" id="PTHR45792:SF8">
    <property type="entry name" value="DIACYLGLYCEROL LIPASE-ALPHA"/>
    <property type="match status" value="1"/>
</dbReference>
<dbReference type="GO" id="GO:0005886">
    <property type="term" value="C:plasma membrane"/>
    <property type="evidence" value="ECO:0007669"/>
    <property type="project" value="UniProtKB-SubCell"/>
</dbReference>
<evidence type="ECO:0000256" key="7">
    <source>
        <dbReference type="ARBA" id="ARBA00022801"/>
    </source>
</evidence>
<dbReference type="GO" id="GO:0019369">
    <property type="term" value="P:arachidonate metabolic process"/>
    <property type="evidence" value="ECO:0007669"/>
    <property type="project" value="TreeGrafter"/>
</dbReference>
<evidence type="ECO:0000256" key="9">
    <source>
        <dbReference type="ARBA" id="ARBA00022963"/>
    </source>
</evidence>
<dbReference type="GO" id="GO:0046872">
    <property type="term" value="F:metal ion binding"/>
    <property type="evidence" value="ECO:0007669"/>
    <property type="project" value="UniProtKB-KW"/>
</dbReference>
<dbReference type="Proteomes" id="UP000317494">
    <property type="component" value="Unassembled WGS sequence"/>
</dbReference>
<keyword evidence="6" id="KW-0479">Metal-binding</keyword>
<dbReference type="EMBL" id="QEAN01000017">
    <property type="protein sequence ID" value="TPX53402.1"/>
    <property type="molecule type" value="Genomic_DNA"/>
</dbReference>
<dbReference type="SUPFAM" id="SSF53474">
    <property type="entry name" value="alpha/beta-Hydrolases"/>
    <property type="match status" value="1"/>
</dbReference>
<reference evidence="17 18" key="1">
    <citation type="journal article" date="2019" name="Sci. Rep.">
        <title>Comparative genomics of chytrid fungi reveal insights into the obligate biotrophic and pathogenic lifestyle of Synchytrium endobioticum.</title>
        <authorList>
            <person name="van de Vossenberg B.T.L.H."/>
            <person name="Warris S."/>
            <person name="Nguyen H.D.T."/>
            <person name="van Gent-Pelzer M.P.E."/>
            <person name="Joly D.L."/>
            <person name="van de Geest H.C."/>
            <person name="Bonants P.J.M."/>
            <person name="Smith D.S."/>
            <person name="Levesque C.A."/>
            <person name="van der Lee T.A.J."/>
        </authorList>
    </citation>
    <scope>NUCLEOTIDE SEQUENCE [LARGE SCALE GENOMIC DNA]</scope>
    <source>
        <strain evidence="17 18">MB42</strain>
    </source>
</reference>